<comment type="caution">
    <text evidence="3">The sequence shown here is derived from an EMBL/GenBank/DDBJ whole genome shotgun (WGS) entry which is preliminary data.</text>
</comment>
<keyword evidence="4" id="KW-1185">Reference proteome</keyword>
<evidence type="ECO:0000313" key="3">
    <source>
        <dbReference type="EMBL" id="PXY22453.1"/>
    </source>
</evidence>
<dbReference type="AlphaFoldDB" id="A0A2V4AP26"/>
<dbReference type="Proteomes" id="UP000249915">
    <property type="component" value="Unassembled WGS sequence"/>
</dbReference>
<dbReference type="EMBL" id="MASW01000005">
    <property type="protein sequence ID" value="PXY22453.1"/>
    <property type="molecule type" value="Genomic_DNA"/>
</dbReference>
<gene>
    <name evidence="3" type="ORF">BAY60_21620</name>
</gene>
<protein>
    <recommendedName>
        <fullName evidence="2">DUF4333 domain-containing protein</fullName>
    </recommendedName>
</protein>
<evidence type="ECO:0000313" key="4">
    <source>
        <dbReference type="Proteomes" id="UP000249915"/>
    </source>
</evidence>
<sequence length="142" mass="14730">MSGCPVLRVRAVVLLLLSAVLLLGACDDSRGRIDPGDPTTPAGSTATAAPSTASSASEAPAPTTSLSRVPRLFDPQSMQQSVQQVLSQAYGIEGVESVSCPAGQRVEVGTTFDCSARIDGEQKLVAITVRTADGRYEVGRPR</sequence>
<name>A0A2V4AP26_9PSEU</name>
<reference evidence="3 4" key="1">
    <citation type="submission" date="2016-07" db="EMBL/GenBank/DDBJ databases">
        <title>Draft genome sequence of Prauserella muralis DSM 45305, isolated from a mould-covered wall in an indoor environment.</title>
        <authorList>
            <person name="Ruckert C."/>
            <person name="Albersmeier A."/>
            <person name="Jiang C.-L."/>
            <person name="Jiang Y."/>
            <person name="Kalinowski J."/>
            <person name="Schneider O."/>
            <person name="Winkler A."/>
            <person name="Zotchev S.B."/>
        </authorList>
    </citation>
    <scope>NUCLEOTIDE SEQUENCE [LARGE SCALE GENOMIC DNA]</scope>
    <source>
        <strain evidence="3 4">DSM 45305</strain>
    </source>
</reference>
<organism evidence="3 4">
    <name type="scientific">Prauserella muralis</name>
    <dbReference type="NCBI Taxonomy" id="588067"/>
    <lineage>
        <taxon>Bacteria</taxon>
        <taxon>Bacillati</taxon>
        <taxon>Actinomycetota</taxon>
        <taxon>Actinomycetes</taxon>
        <taxon>Pseudonocardiales</taxon>
        <taxon>Pseudonocardiaceae</taxon>
        <taxon>Prauserella</taxon>
    </lineage>
</organism>
<feature type="region of interest" description="Disordered" evidence="1">
    <location>
        <begin position="30"/>
        <end position="74"/>
    </location>
</feature>
<feature type="compositionally biased region" description="Low complexity" evidence="1">
    <location>
        <begin position="39"/>
        <end position="67"/>
    </location>
</feature>
<proteinExistence type="predicted"/>
<evidence type="ECO:0000259" key="2">
    <source>
        <dbReference type="Pfam" id="PF14230"/>
    </source>
</evidence>
<dbReference type="InterPro" id="IPR025637">
    <property type="entry name" value="DUF4333"/>
</dbReference>
<dbReference type="Pfam" id="PF14230">
    <property type="entry name" value="DUF4333"/>
    <property type="match status" value="1"/>
</dbReference>
<evidence type="ECO:0000256" key="1">
    <source>
        <dbReference type="SAM" id="MobiDB-lite"/>
    </source>
</evidence>
<accession>A0A2V4AP26</accession>
<feature type="domain" description="DUF4333" evidence="2">
    <location>
        <begin position="69"/>
        <end position="134"/>
    </location>
</feature>